<protein>
    <submittedName>
        <fullName evidence="1">Uncharacterized protein</fullName>
    </submittedName>
</protein>
<comment type="caution">
    <text evidence="1">The sequence shown here is derived from an EMBL/GenBank/DDBJ whole genome shotgun (WGS) entry which is preliminary data.</text>
</comment>
<dbReference type="AlphaFoldDB" id="G5SVU8"/>
<keyword evidence="2" id="KW-1185">Reference proteome</keyword>
<proteinExistence type="predicted"/>
<organism evidence="1 2">
    <name type="scientific">Paraprevotella clara YIT 11840</name>
    <dbReference type="NCBI Taxonomy" id="762968"/>
    <lineage>
        <taxon>Bacteria</taxon>
        <taxon>Pseudomonadati</taxon>
        <taxon>Bacteroidota</taxon>
        <taxon>Bacteroidia</taxon>
        <taxon>Bacteroidales</taxon>
        <taxon>Prevotellaceae</taxon>
        <taxon>Paraprevotella</taxon>
    </lineage>
</organism>
<evidence type="ECO:0000313" key="2">
    <source>
        <dbReference type="Proteomes" id="UP000003598"/>
    </source>
</evidence>
<gene>
    <name evidence="1" type="ORF">HMPREF9441_03515</name>
</gene>
<dbReference type="Proteomes" id="UP000003598">
    <property type="component" value="Unassembled WGS sequence"/>
</dbReference>
<dbReference type="HOGENOM" id="CLU_3138703_0_0_10"/>
<name>G5SVU8_9BACT</name>
<reference evidence="1 2" key="1">
    <citation type="submission" date="2011-03" db="EMBL/GenBank/DDBJ databases">
        <authorList>
            <person name="Weinstock G."/>
            <person name="Sodergren E."/>
            <person name="Clifton S."/>
            <person name="Fulton L."/>
            <person name="Fulton B."/>
            <person name="Courtney L."/>
            <person name="Fronick C."/>
            <person name="Harrison M."/>
            <person name="Strong C."/>
            <person name="Farmer C."/>
            <person name="Delahaunty K."/>
            <person name="Markovic C."/>
            <person name="Hall O."/>
            <person name="Minx P."/>
            <person name="Tomlinson C."/>
            <person name="Mitreva M."/>
            <person name="Hou S."/>
            <person name="Chen J."/>
            <person name="Wollam A."/>
            <person name="Pepin K.H."/>
            <person name="Johnson M."/>
            <person name="Bhonagiri V."/>
            <person name="Zhang X."/>
            <person name="Suruliraj S."/>
            <person name="Warren W."/>
            <person name="Chinwalla A."/>
            <person name="Mardis E.R."/>
            <person name="Wilson R.K."/>
        </authorList>
    </citation>
    <scope>NUCLEOTIDE SEQUENCE [LARGE SCALE GENOMIC DNA]</scope>
    <source>
        <strain evidence="1 2">YIT 11840</strain>
    </source>
</reference>
<sequence length="49" mass="5707">MYVLFLFARALIVSFAGAKVRRFFNSANFSATFFQVFLRGIVKWLEIRG</sequence>
<evidence type="ECO:0000313" key="1">
    <source>
        <dbReference type="EMBL" id="EHG98635.1"/>
    </source>
</evidence>
<dbReference type="EMBL" id="AFFY01000068">
    <property type="protein sequence ID" value="EHG98635.1"/>
    <property type="molecule type" value="Genomic_DNA"/>
</dbReference>
<accession>G5SVU8</accession>